<feature type="region of interest" description="Disordered" evidence="2">
    <location>
        <begin position="910"/>
        <end position="937"/>
    </location>
</feature>
<feature type="region of interest" description="Disordered" evidence="2">
    <location>
        <begin position="694"/>
        <end position="728"/>
    </location>
</feature>
<dbReference type="PANTHER" id="PTHR43941">
    <property type="entry name" value="STRUCTURAL MAINTENANCE OF CHROMOSOMES PROTEIN 2"/>
    <property type="match status" value="1"/>
</dbReference>
<sequence length="1024" mass="112833">MSSRPLPESLKPQDATAVDPSLLYDSPSNVRNKSRKASEVCGNEIVRVTTQNPSASRGRFVQESPVLRGSEGKDGECSPRSLSADRHALRAPSVTNRKSRVCFERDGPKQRFLNIFEEEGSTETSSVEQGERVAPPATGLDEPPELPPREARARRACRRGSYDSLQYSSAKQAGIYPIKTKGGQRGLPVHYSESAATTDMPPSGIDRARKRFPHLLHSPSLSPAEESSESDEDDQLHWKGWRKLLAERQRDLERHMKEQQRELTKQEESKGADAQQATSRRRKAMKDCGVGHSRMAGDEDHDEDSTGMTTRQTFSKQGRPSLPATGLTQPDPSRPAQMPFMGAMRLPPVMGPSGAVPPSGTATPGFYGPPFVSHPPFYPGWPPPYYAAAMAAAAAARKAGEKAGMTGQEMIHDLKKTLEVTREEMRKNEEEAKKLLEEEKERHKIEKEEIEKQLADMREASEQRARELVGAELKQSELEKQIKMLREEFDILTRVHNEMKEQFAHEKEGLVNENKNLATKVGDLENDLSFSKDQLLVARESLIAARAKQQTATEAHEQDLKTLQEYRRENETLKEDVKYLKTLNTSLNEKVQRLMSDKGGAGNEGESALPDRLHRQSEAVAQREASRLRIPCPPSLFPPEAAALQQLFSPQVQQRLLKDCQKERMDALGGNTGAKEATFPLPATLQGATSMSSVVPAEGHGIPEPSSLPSQSPREIFPSSENRGAPRAHRLSSVEMRFLSHLHQRGQTNQLDEHDPFRARLVSFAQSALLRRNSQAETGATKLHPNESPRTVMRRDSFARSPSPNTQGARTNGMPAYQGSVPHPTSARPQLFPSLPFADKVPTECTSGTDGPRQVIKDPFSLMPLPSSNRVLSTLSTGSESAFPSFPSPRPYICRPGVSSPTEVKPVSARLHGQSPGVCPSSSPGTSSFPGSGGPSTLNSARTQWLLQRVSRISRLHGLQNIQDKLKDFPPALLAAANASRTLGTNEAVEKNEGKEETSSTCDDDRKRKTGIPESNDTCVRTQV</sequence>
<feature type="compositionally biased region" description="Low complexity" evidence="2">
    <location>
        <begin position="915"/>
        <end position="930"/>
    </location>
</feature>
<feature type="compositionally biased region" description="Basic and acidic residues" evidence="2">
    <location>
        <begin position="70"/>
        <end position="88"/>
    </location>
</feature>
<dbReference type="GO" id="GO:0000796">
    <property type="term" value="C:condensin complex"/>
    <property type="evidence" value="ECO:0007669"/>
    <property type="project" value="TreeGrafter"/>
</dbReference>
<dbReference type="GO" id="GO:0000785">
    <property type="term" value="C:chromatin"/>
    <property type="evidence" value="ECO:0007669"/>
    <property type="project" value="TreeGrafter"/>
</dbReference>
<feature type="region of interest" description="Disordered" evidence="2">
    <location>
        <begin position="1"/>
        <end position="102"/>
    </location>
</feature>
<feature type="coiled-coil region" evidence="1">
    <location>
        <begin position="556"/>
        <end position="583"/>
    </location>
</feature>
<feature type="compositionally biased region" description="Low complexity" evidence="2">
    <location>
        <begin position="215"/>
        <end position="225"/>
    </location>
</feature>
<feature type="region of interest" description="Disordered" evidence="2">
    <location>
        <begin position="116"/>
        <end position="164"/>
    </location>
</feature>
<protein>
    <submittedName>
        <fullName evidence="3">Enterophilin-2L, putative</fullName>
    </submittedName>
</protein>
<organism evidence="3">
    <name type="scientific">Neospora caninum (strain Liverpool)</name>
    <dbReference type="NCBI Taxonomy" id="572307"/>
    <lineage>
        <taxon>Eukaryota</taxon>
        <taxon>Sar</taxon>
        <taxon>Alveolata</taxon>
        <taxon>Apicomplexa</taxon>
        <taxon>Conoidasida</taxon>
        <taxon>Coccidia</taxon>
        <taxon>Eucoccidiorida</taxon>
        <taxon>Eimeriorina</taxon>
        <taxon>Sarcocystidae</taxon>
        <taxon>Neospora</taxon>
    </lineage>
</organism>
<feature type="compositionally biased region" description="Basic and acidic residues" evidence="2">
    <location>
        <begin position="252"/>
        <end position="271"/>
    </location>
</feature>
<keyword evidence="1" id="KW-0175">Coiled coil</keyword>
<dbReference type="AlphaFoldDB" id="A0A0F7UCB0"/>
<dbReference type="GO" id="GO:0007076">
    <property type="term" value="P:mitotic chromosome condensation"/>
    <property type="evidence" value="ECO:0007669"/>
    <property type="project" value="TreeGrafter"/>
</dbReference>
<evidence type="ECO:0000256" key="1">
    <source>
        <dbReference type="SAM" id="Coils"/>
    </source>
</evidence>
<dbReference type="EMBL" id="LN714482">
    <property type="protein sequence ID" value="CEL66686.1"/>
    <property type="molecule type" value="Genomic_DNA"/>
</dbReference>
<feature type="compositionally biased region" description="Polar residues" evidence="2">
    <location>
        <begin position="306"/>
        <end position="318"/>
    </location>
</feature>
<proteinExistence type="predicted"/>
<feature type="region of interest" description="Disordered" evidence="2">
    <location>
        <begin position="252"/>
        <end position="343"/>
    </location>
</feature>
<dbReference type="GO" id="GO:0003682">
    <property type="term" value="F:chromatin binding"/>
    <property type="evidence" value="ECO:0007669"/>
    <property type="project" value="TreeGrafter"/>
</dbReference>
<gene>
    <name evidence="3" type="ORF">BN1204_024970</name>
</gene>
<feature type="region of interest" description="Disordered" evidence="2">
    <location>
        <begin position="178"/>
        <end position="236"/>
    </location>
</feature>
<feature type="coiled-coil region" evidence="1">
    <location>
        <begin position="411"/>
        <end position="527"/>
    </location>
</feature>
<feature type="region of interest" description="Disordered" evidence="2">
    <location>
        <begin position="985"/>
        <end position="1024"/>
    </location>
</feature>
<evidence type="ECO:0000313" key="3">
    <source>
        <dbReference type="EMBL" id="CEL66686.1"/>
    </source>
</evidence>
<feature type="region of interest" description="Disordered" evidence="2">
    <location>
        <begin position="772"/>
        <end position="861"/>
    </location>
</feature>
<feature type="compositionally biased region" description="Basic and acidic residues" evidence="2">
    <location>
        <begin position="988"/>
        <end position="1007"/>
    </location>
</feature>
<reference evidence="3" key="1">
    <citation type="journal article" date="2015" name="PLoS ONE">
        <title>Comprehensive Evaluation of Toxoplasma gondii VEG and Neospora caninum LIV Genomes with Tachyzoite Stage Transcriptome and Proteome Defines Novel Transcript Features.</title>
        <authorList>
            <person name="Ramaprasad A."/>
            <person name="Mourier T."/>
            <person name="Naeem R."/>
            <person name="Malas T.B."/>
            <person name="Moussa E."/>
            <person name="Panigrahi A."/>
            <person name="Vermont S.J."/>
            <person name="Otto T.D."/>
            <person name="Wastling J."/>
            <person name="Pain A."/>
        </authorList>
    </citation>
    <scope>NUCLEOTIDE SEQUENCE</scope>
    <source>
        <strain evidence="3">Liverpool</strain>
    </source>
</reference>
<feature type="compositionally biased region" description="Polar residues" evidence="2">
    <location>
        <begin position="1013"/>
        <end position="1024"/>
    </location>
</feature>
<feature type="compositionally biased region" description="Polar residues" evidence="2">
    <location>
        <begin position="800"/>
        <end position="810"/>
    </location>
</feature>
<dbReference type="GO" id="GO:0000793">
    <property type="term" value="C:condensed chromosome"/>
    <property type="evidence" value="ECO:0007669"/>
    <property type="project" value="TreeGrafter"/>
</dbReference>
<accession>A0A0F7UCB0</accession>
<dbReference type="PANTHER" id="PTHR43941:SF1">
    <property type="entry name" value="STRUCTURAL MAINTENANCE OF CHROMOSOMES PROTEIN 2"/>
    <property type="match status" value="1"/>
</dbReference>
<evidence type="ECO:0000256" key="2">
    <source>
        <dbReference type="SAM" id="MobiDB-lite"/>
    </source>
</evidence>
<name>A0A0F7UCB0_NEOCL</name>